<evidence type="ECO:0000313" key="4">
    <source>
        <dbReference type="Proteomes" id="UP000019140"/>
    </source>
</evidence>
<dbReference type="GO" id="GO:0009190">
    <property type="term" value="P:cyclic nucleotide biosynthetic process"/>
    <property type="evidence" value="ECO:0007669"/>
    <property type="project" value="InterPro"/>
</dbReference>
<dbReference type="Gene3D" id="3.30.70.1230">
    <property type="entry name" value="Nucleotide cyclase"/>
    <property type="match status" value="1"/>
</dbReference>
<feature type="domain" description="FHA" evidence="1">
    <location>
        <begin position="210"/>
        <end position="254"/>
    </location>
</feature>
<evidence type="ECO:0000259" key="2">
    <source>
        <dbReference type="PROSITE" id="PS50125"/>
    </source>
</evidence>
<dbReference type="Proteomes" id="UP000019140">
    <property type="component" value="Unassembled WGS sequence"/>
</dbReference>
<dbReference type="CDD" id="cd07302">
    <property type="entry name" value="CHD"/>
    <property type="match status" value="1"/>
</dbReference>
<dbReference type="InterPro" id="IPR008984">
    <property type="entry name" value="SMAD_FHA_dom_sf"/>
</dbReference>
<dbReference type="GO" id="GO:0004016">
    <property type="term" value="F:adenylate cyclase activity"/>
    <property type="evidence" value="ECO:0007669"/>
    <property type="project" value="UniProtKB-ARBA"/>
</dbReference>
<gene>
    <name evidence="3" type="ORF">ETSY2_09465</name>
</gene>
<dbReference type="PROSITE" id="PS50125">
    <property type="entry name" value="GUANYLATE_CYCLASE_2"/>
    <property type="match status" value="1"/>
</dbReference>
<dbReference type="PANTHER" id="PTHR43081:SF1">
    <property type="entry name" value="ADENYLATE CYCLASE, TERMINAL-DIFFERENTIATION SPECIFIC"/>
    <property type="match status" value="1"/>
</dbReference>
<dbReference type="HOGENOM" id="CLU_080930_0_0_7"/>
<dbReference type="Pfam" id="PF00211">
    <property type="entry name" value="Guanylate_cyc"/>
    <property type="match status" value="1"/>
</dbReference>
<keyword evidence="4" id="KW-1185">Reference proteome</keyword>
<comment type="caution">
    <text evidence="3">The sequence shown here is derived from an EMBL/GenBank/DDBJ whole genome shotgun (WGS) entry which is preliminary data.</text>
</comment>
<dbReference type="SMART" id="SM00044">
    <property type="entry name" value="CYCc"/>
    <property type="match status" value="1"/>
</dbReference>
<dbReference type="AlphaFoldDB" id="W4MC07"/>
<dbReference type="InterPro" id="IPR029787">
    <property type="entry name" value="Nucleotide_cyclase"/>
</dbReference>
<dbReference type="SUPFAM" id="SSF49879">
    <property type="entry name" value="SMAD/FHA domain"/>
    <property type="match status" value="1"/>
</dbReference>
<evidence type="ECO:0000259" key="1">
    <source>
        <dbReference type="PROSITE" id="PS50006"/>
    </source>
</evidence>
<dbReference type="EMBL" id="AZHX01000385">
    <property type="protein sequence ID" value="ETX07733.1"/>
    <property type="molecule type" value="Genomic_DNA"/>
</dbReference>
<dbReference type="GO" id="GO:0035556">
    <property type="term" value="P:intracellular signal transduction"/>
    <property type="evidence" value="ECO:0007669"/>
    <property type="project" value="InterPro"/>
</dbReference>
<dbReference type="Pfam" id="PF00498">
    <property type="entry name" value="FHA"/>
    <property type="match status" value="1"/>
</dbReference>
<dbReference type="CDD" id="cd00060">
    <property type="entry name" value="FHA"/>
    <property type="match status" value="1"/>
</dbReference>
<proteinExistence type="predicted"/>
<evidence type="ECO:0000313" key="3">
    <source>
        <dbReference type="EMBL" id="ETX07733.1"/>
    </source>
</evidence>
<dbReference type="SMART" id="SM00240">
    <property type="entry name" value="FHA"/>
    <property type="match status" value="1"/>
</dbReference>
<dbReference type="Gene3D" id="2.60.200.20">
    <property type="match status" value="1"/>
</dbReference>
<organism evidence="3 4">
    <name type="scientific">Candidatus Entotheonella gemina</name>
    <dbReference type="NCBI Taxonomy" id="1429439"/>
    <lineage>
        <taxon>Bacteria</taxon>
        <taxon>Pseudomonadati</taxon>
        <taxon>Nitrospinota/Tectimicrobiota group</taxon>
        <taxon>Candidatus Tectimicrobiota</taxon>
        <taxon>Candidatus Entotheonellia</taxon>
        <taxon>Candidatus Entotheonellales</taxon>
        <taxon>Candidatus Entotheonellaceae</taxon>
        <taxon>Candidatus Entotheonella</taxon>
    </lineage>
</organism>
<dbReference type="InterPro" id="IPR001054">
    <property type="entry name" value="A/G_cyclase"/>
</dbReference>
<reference evidence="3 4" key="1">
    <citation type="journal article" date="2014" name="Nature">
        <title>An environmental bacterial taxon with a large and distinct metabolic repertoire.</title>
        <authorList>
            <person name="Wilson M.C."/>
            <person name="Mori T."/>
            <person name="Ruckert C."/>
            <person name="Uria A.R."/>
            <person name="Helf M.J."/>
            <person name="Takada K."/>
            <person name="Gernert C."/>
            <person name="Steffens U.A."/>
            <person name="Heycke N."/>
            <person name="Schmitt S."/>
            <person name="Rinke C."/>
            <person name="Helfrich E.J."/>
            <person name="Brachmann A.O."/>
            <person name="Gurgui C."/>
            <person name="Wakimoto T."/>
            <person name="Kracht M."/>
            <person name="Crusemann M."/>
            <person name="Hentschel U."/>
            <person name="Abe I."/>
            <person name="Matsunaga S."/>
            <person name="Kalinowski J."/>
            <person name="Takeyama H."/>
            <person name="Piel J."/>
        </authorList>
    </citation>
    <scope>NUCLEOTIDE SEQUENCE [LARGE SCALE GENOMIC DNA]</scope>
    <source>
        <strain evidence="4">TSY2</strain>
    </source>
</reference>
<feature type="domain" description="Guanylate cyclase" evidence="2">
    <location>
        <begin position="9"/>
        <end position="122"/>
    </location>
</feature>
<dbReference type="PANTHER" id="PTHR43081">
    <property type="entry name" value="ADENYLATE CYCLASE, TERMINAL-DIFFERENTIATION SPECIFIC-RELATED"/>
    <property type="match status" value="1"/>
</dbReference>
<accession>W4MC07</accession>
<sequence>MTQPTDSRAILFADISGSTRLFETQGDELALKQVAQCMSLLAEITDKHRGAVIKTTGDGVLSTFASAEVAVQAAVAMQEALTAQPKGVLPQLAIKIGLHFGAVIPESRDIYGDAVNVAARFMDLAKPGQIIATKDIAERLILSGFISLRHLGQTPVKGKQAEMDMYEVIWQEVDLTEMPKATISVAVPQARLRLHVGNTALELSPEQPEATIGRGLANTLVLRDQLASRQHARIACDRGKFILFDQSTNGTYVSMDNGDEFLLKRDQLQLQGSGTIVFGRSGRDPLAEVMQFTVLSEL</sequence>
<dbReference type="InterPro" id="IPR050697">
    <property type="entry name" value="Adenylyl/Guanylyl_Cyclase_3/4"/>
</dbReference>
<dbReference type="PROSITE" id="PS50006">
    <property type="entry name" value="FHA_DOMAIN"/>
    <property type="match status" value="1"/>
</dbReference>
<dbReference type="SUPFAM" id="SSF55073">
    <property type="entry name" value="Nucleotide cyclase"/>
    <property type="match status" value="1"/>
</dbReference>
<evidence type="ECO:0008006" key="5">
    <source>
        <dbReference type="Google" id="ProtNLM"/>
    </source>
</evidence>
<dbReference type="InterPro" id="IPR000253">
    <property type="entry name" value="FHA_dom"/>
</dbReference>
<dbReference type="PATRIC" id="fig|1429439.4.peg.1624"/>
<name>W4MC07_9BACT</name>
<protein>
    <recommendedName>
        <fullName evidence="5">Adenylate cyclase</fullName>
    </recommendedName>
</protein>